<accession>A0A1D9P2I3</accession>
<protein>
    <submittedName>
        <fullName evidence="1">Uncharacterized protein</fullName>
    </submittedName>
</protein>
<keyword evidence="2" id="KW-1185">Reference proteome</keyword>
<dbReference type="EMBL" id="CP017831">
    <property type="protein sequence ID" value="AOZ96719.1"/>
    <property type="molecule type" value="Genomic_DNA"/>
</dbReference>
<evidence type="ECO:0000313" key="1">
    <source>
        <dbReference type="EMBL" id="AOZ96719.1"/>
    </source>
</evidence>
<proteinExistence type="predicted"/>
<evidence type="ECO:0000313" key="2">
    <source>
        <dbReference type="Proteomes" id="UP000179284"/>
    </source>
</evidence>
<dbReference type="KEGG" id="bhu:bhn_I1686"/>
<name>A0A1D9P2I3_9FIRM</name>
<reference evidence="2" key="1">
    <citation type="submission" date="2016-10" db="EMBL/GenBank/DDBJ databases">
        <title>The complete genome sequence of the rumen bacterium Butyrivibrio hungatei MB2003.</title>
        <authorList>
            <person name="Palevich N."/>
            <person name="Kelly W.J."/>
            <person name="Leahy S.C."/>
            <person name="Altermann E."/>
            <person name="Rakonjac J."/>
            <person name="Attwood G.T."/>
        </authorList>
    </citation>
    <scope>NUCLEOTIDE SEQUENCE [LARGE SCALE GENOMIC DNA]</scope>
    <source>
        <strain evidence="2">MB2003</strain>
    </source>
</reference>
<sequence>MLISKFSSYSPDIRETDVDYYYEVMSTYNGQFVLNSSLLIKAEKLDHLCEFAKYHNTYIVAIDVLAKVYCFIPILPDKDEMYKKVMITPAGVQISLKEVDWFTLGEPDLVG</sequence>
<organism evidence="1 2">
    <name type="scientific">Butyrivibrio hungatei</name>
    <dbReference type="NCBI Taxonomy" id="185008"/>
    <lineage>
        <taxon>Bacteria</taxon>
        <taxon>Bacillati</taxon>
        <taxon>Bacillota</taxon>
        <taxon>Clostridia</taxon>
        <taxon>Lachnospirales</taxon>
        <taxon>Lachnospiraceae</taxon>
        <taxon>Butyrivibrio</taxon>
    </lineage>
</organism>
<dbReference type="Proteomes" id="UP000179284">
    <property type="component" value="Chromosome I"/>
</dbReference>
<dbReference type="AlphaFoldDB" id="A0A1D9P2I3"/>
<gene>
    <name evidence="1" type="ORF">bhn_I1686</name>
</gene>